<accession>A0A382WHF3</accession>
<gene>
    <name evidence="1" type="ORF">METZ01_LOCUS411121</name>
</gene>
<proteinExistence type="predicted"/>
<reference evidence="1" key="1">
    <citation type="submission" date="2018-05" db="EMBL/GenBank/DDBJ databases">
        <authorList>
            <person name="Lanie J.A."/>
            <person name="Ng W.-L."/>
            <person name="Kazmierczak K.M."/>
            <person name="Andrzejewski T.M."/>
            <person name="Davidsen T.M."/>
            <person name="Wayne K.J."/>
            <person name="Tettelin H."/>
            <person name="Glass J.I."/>
            <person name="Rusch D."/>
            <person name="Podicherti R."/>
            <person name="Tsui H.-C.T."/>
            <person name="Winkler M.E."/>
        </authorList>
    </citation>
    <scope>NUCLEOTIDE SEQUENCE</scope>
</reference>
<dbReference type="AlphaFoldDB" id="A0A382WHF3"/>
<feature type="non-terminal residue" evidence="1">
    <location>
        <position position="146"/>
    </location>
</feature>
<organism evidence="1">
    <name type="scientific">marine metagenome</name>
    <dbReference type="NCBI Taxonomy" id="408172"/>
    <lineage>
        <taxon>unclassified sequences</taxon>
        <taxon>metagenomes</taxon>
        <taxon>ecological metagenomes</taxon>
    </lineage>
</organism>
<protein>
    <submittedName>
        <fullName evidence="1">Uncharacterized protein</fullName>
    </submittedName>
</protein>
<sequence length="146" mass="16226">MILFSFLLPLFFAGVAFGLETDSYGVDRVFLREQQVLVKARFPREEDVNLLQLLPHEGIADGKQLKLDWQWGNGVATAHLSRFNGITDVAFSRFQLIDALSGRSIGQARWVDNIESTASRTLDFPAARGIKGLQCIEDIDDALSLG</sequence>
<name>A0A382WHF3_9ZZZZ</name>
<dbReference type="EMBL" id="UINC01159916">
    <property type="protein sequence ID" value="SVD58267.1"/>
    <property type="molecule type" value="Genomic_DNA"/>
</dbReference>
<evidence type="ECO:0000313" key="1">
    <source>
        <dbReference type="EMBL" id="SVD58267.1"/>
    </source>
</evidence>